<proteinExistence type="predicted"/>
<comment type="caution">
    <text evidence="1">The sequence shown here is derived from an EMBL/GenBank/DDBJ whole genome shotgun (WGS) entry which is preliminary data.</text>
</comment>
<dbReference type="InterPro" id="IPR052924">
    <property type="entry name" value="OsmC/Ohr_hydroprdx_reductase"/>
</dbReference>
<dbReference type="GO" id="GO:0004601">
    <property type="term" value="F:peroxidase activity"/>
    <property type="evidence" value="ECO:0007669"/>
    <property type="project" value="UniProtKB-KW"/>
</dbReference>
<dbReference type="EMBL" id="JBHUDY010000001">
    <property type="protein sequence ID" value="MFD1612428.1"/>
    <property type="molecule type" value="Genomic_DNA"/>
</dbReference>
<dbReference type="Proteomes" id="UP001597115">
    <property type="component" value="Unassembled WGS sequence"/>
</dbReference>
<gene>
    <name evidence="1" type="ORF">ACFSCW_11505</name>
</gene>
<dbReference type="InterPro" id="IPR036102">
    <property type="entry name" value="OsmC/Ohrsf"/>
</dbReference>
<dbReference type="EC" id="1.11.1.-" evidence="1"/>
<keyword evidence="1" id="KW-0575">Peroxidase</keyword>
<dbReference type="Gene3D" id="3.30.300.20">
    <property type="match status" value="1"/>
</dbReference>
<dbReference type="RefSeq" id="WP_380889317.1">
    <property type="nucleotide sequence ID" value="NZ_JBHUDY010000001.1"/>
</dbReference>
<organism evidence="1 2">
    <name type="scientific">Sphingomonas tabacisoli</name>
    <dbReference type="NCBI Taxonomy" id="2249466"/>
    <lineage>
        <taxon>Bacteria</taxon>
        <taxon>Pseudomonadati</taxon>
        <taxon>Pseudomonadota</taxon>
        <taxon>Alphaproteobacteria</taxon>
        <taxon>Sphingomonadales</taxon>
        <taxon>Sphingomonadaceae</taxon>
        <taxon>Sphingomonas</taxon>
    </lineage>
</organism>
<evidence type="ECO:0000313" key="1">
    <source>
        <dbReference type="EMBL" id="MFD1612428.1"/>
    </source>
</evidence>
<name>A0ABW4I3F4_9SPHN</name>
<sequence>MLDTVSHKTVNDIDLTALGEVVEAIQADASKAKAAFHVTSRWKGQTRSETTVGAISLGGERIERDYKIVIDEPTELLGTDVAPNPQEMLMAAVNACMMVGYVAGASLNGIELESLEIETKGELDLRGFLGLSDDVPAGYRTIDYDVRIKGNGTPAQFAEIHETVMATSPNYFNMSRPIRMNGNLIVG</sequence>
<dbReference type="PANTHER" id="PTHR35368:SF1">
    <property type="entry name" value="HYDROPEROXIDE REDUCTASE"/>
    <property type="match status" value="1"/>
</dbReference>
<reference evidence="2" key="1">
    <citation type="journal article" date="2019" name="Int. J. Syst. Evol. Microbiol.">
        <title>The Global Catalogue of Microorganisms (GCM) 10K type strain sequencing project: providing services to taxonomists for standard genome sequencing and annotation.</title>
        <authorList>
            <consortium name="The Broad Institute Genomics Platform"/>
            <consortium name="The Broad Institute Genome Sequencing Center for Infectious Disease"/>
            <person name="Wu L."/>
            <person name="Ma J."/>
        </authorList>
    </citation>
    <scope>NUCLEOTIDE SEQUENCE [LARGE SCALE GENOMIC DNA]</scope>
    <source>
        <strain evidence="2">CGMCC 1.16275</strain>
    </source>
</reference>
<dbReference type="SUPFAM" id="SSF82784">
    <property type="entry name" value="OsmC-like"/>
    <property type="match status" value="1"/>
</dbReference>
<dbReference type="InterPro" id="IPR015946">
    <property type="entry name" value="KH_dom-like_a/b"/>
</dbReference>
<keyword evidence="2" id="KW-1185">Reference proteome</keyword>
<accession>A0ABW4I3F4</accession>
<dbReference type="Pfam" id="PF02566">
    <property type="entry name" value="OsmC"/>
    <property type="match status" value="1"/>
</dbReference>
<evidence type="ECO:0000313" key="2">
    <source>
        <dbReference type="Proteomes" id="UP001597115"/>
    </source>
</evidence>
<dbReference type="InterPro" id="IPR003718">
    <property type="entry name" value="OsmC/Ohr_fam"/>
</dbReference>
<keyword evidence="1" id="KW-0560">Oxidoreductase</keyword>
<protein>
    <submittedName>
        <fullName evidence="1">OsmC family protein</fullName>
        <ecNumber evidence="1">1.11.1.-</ecNumber>
    </submittedName>
</protein>
<dbReference type="PANTHER" id="PTHR35368">
    <property type="entry name" value="HYDROPEROXIDE REDUCTASE"/>
    <property type="match status" value="1"/>
</dbReference>